<dbReference type="Proteomes" id="UP000274843">
    <property type="component" value="Unassembled WGS sequence"/>
</dbReference>
<keyword evidence="3" id="KW-1185">Reference proteome</keyword>
<dbReference type="EMBL" id="RKHY01000001">
    <property type="protein sequence ID" value="ROS42044.1"/>
    <property type="molecule type" value="Genomic_DNA"/>
</dbReference>
<dbReference type="RefSeq" id="WP_123684868.1">
    <property type="nucleotide sequence ID" value="NZ_RKHY01000001.1"/>
</dbReference>
<keyword evidence="1" id="KW-0472">Membrane</keyword>
<dbReference type="GeneID" id="301845755"/>
<evidence type="ECO:0000313" key="3">
    <source>
        <dbReference type="Proteomes" id="UP000274843"/>
    </source>
</evidence>
<comment type="caution">
    <text evidence="2">The sequence shown here is derived from an EMBL/GenBank/DDBJ whole genome shotgun (WGS) entry which is preliminary data.</text>
</comment>
<reference evidence="2 3" key="1">
    <citation type="submission" date="2018-11" db="EMBL/GenBank/DDBJ databases">
        <title>Sequencing the genomes of 1000 actinobacteria strains.</title>
        <authorList>
            <person name="Klenk H.-P."/>
        </authorList>
    </citation>
    <scope>NUCLEOTIDE SEQUENCE [LARGE SCALE GENOMIC DNA]</scope>
    <source>
        <strain evidence="2 3">DSM 44348</strain>
    </source>
</reference>
<keyword evidence="1" id="KW-0812">Transmembrane</keyword>
<organism evidence="2 3">
    <name type="scientific">Amycolatopsis thermoflava</name>
    <dbReference type="NCBI Taxonomy" id="84480"/>
    <lineage>
        <taxon>Bacteria</taxon>
        <taxon>Bacillati</taxon>
        <taxon>Actinomycetota</taxon>
        <taxon>Actinomycetes</taxon>
        <taxon>Pseudonocardiales</taxon>
        <taxon>Pseudonocardiaceae</taxon>
        <taxon>Amycolatopsis</taxon>
        <taxon>Amycolatopsis methanolica group</taxon>
    </lineage>
</organism>
<dbReference type="AlphaFoldDB" id="A0A3N2GZF9"/>
<proteinExistence type="predicted"/>
<feature type="transmembrane region" description="Helical" evidence="1">
    <location>
        <begin position="21"/>
        <end position="40"/>
    </location>
</feature>
<evidence type="ECO:0000313" key="2">
    <source>
        <dbReference type="EMBL" id="ROS42044.1"/>
    </source>
</evidence>
<gene>
    <name evidence="2" type="ORF">EDD35_4423</name>
</gene>
<evidence type="ECO:0000256" key="1">
    <source>
        <dbReference type="SAM" id="Phobius"/>
    </source>
</evidence>
<protein>
    <submittedName>
        <fullName evidence="2">Uncharacterized protein</fullName>
    </submittedName>
</protein>
<name>A0A3N2GZF9_9PSEU</name>
<accession>A0A3N2GZF9</accession>
<sequence length="69" mass="7130">MAEEPDPAVLASTRRRLRIGSTLVTIALLTAVLAVAAGWVSISTAAAPMAGLAVGATLGWWQYAHIRSA</sequence>
<keyword evidence="1" id="KW-1133">Transmembrane helix</keyword>